<keyword evidence="3 9" id="KW-0812">Transmembrane</keyword>
<evidence type="ECO:0000256" key="2">
    <source>
        <dbReference type="ARBA" id="ARBA00006840"/>
    </source>
</evidence>
<keyword evidence="5 9" id="KW-0472">Membrane</keyword>
<evidence type="ECO:0000313" key="10">
    <source>
        <dbReference type="Ensembl" id="ENSGACP00000067955.1"/>
    </source>
</evidence>
<dbReference type="Ensembl" id="ENSGACT00000063203.1">
    <property type="protein sequence ID" value="ENSGACP00000067955.1"/>
    <property type="gene ID" value="ENSGACG00000006494.2"/>
</dbReference>
<dbReference type="AlphaFoldDB" id="A0AAQ4RWX0"/>
<keyword evidence="11" id="KW-1185">Reference proteome</keyword>
<evidence type="ECO:0000256" key="9">
    <source>
        <dbReference type="SAM" id="Phobius"/>
    </source>
</evidence>
<keyword evidence="7" id="KW-0458">Lysosome</keyword>
<evidence type="ECO:0000313" key="11">
    <source>
        <dbReference type="Proteomes" id="UP000007635"/>
    </source>
</evidence>
<dbReference type="Gene3D" id="1.10.1450.10">
    <property type="entry name" value="Tetraspanin"/>
    <property type="match status" value="1"/>
</dbReference>
<dbReference type="SUPFAM" id="SSF48652">
    <property type="entry name" value="Tetraspanin"/>
    <property type="match status" value="1"/>
</dbReference>
<dbReference type="GeneTree" id="ENSGT00940000164506"/>
<dbReference type="GO" id="GO:0005886">
    <property type="term" value="C:plasma membrane"/>
    <property type="evidence" value="ECO:0007669"/>
    <property type="project" value="TreeGrafter"/>
</dbReference>
<dbReference type="PANTHER" id="PTHR19282">
    <property type="entry name" value="TETRASPANIN"/>
    <property type="match status" value="1"/>
</dbReference>
<dbReference type="GO" id="GO:0005765">
    <property type="term" value="C:lysosomal membrane"/>
    <property type="evidence" value="ECO:0007669"/>
    <property type="project" value="UniProtKB-SubCell"/>
</dbReference>
<dbReference type="InterPro" id="IPR018503">
    <property type="entry name" value="Tetraspanin_CS"/>
</dbReference>
<evidence type="ECO:0000256" key="8">
    <source>
        <dbReference type="SAM" id="MobiDB-lite"/>
    </source>
</evidence>
<evidence type="ECO:0000256" key="4">
    <source>
        <dbReference type="ARBA" id="ARBA00022989"/>
    </source>
</evidence>
<protein>
    <submittedName>
        <fullName evidence="10">Tetraspanin 34b</fullName>
    </submittedName>
</protein>
<dbReference type="CDD" id="cd03156">
    <property type="entry name" value="uroplakin_I_like_LEL"/>
    <property type="match status" value="1"/>
</dbReference>
<feature type="transmembrane region" description="Helical" evidence="9">
    <location>
        <begin position="303"/>
        <end position="328"/>
    </location>
</feature>
<accession>A0AAQ4RWX0</accession>
<evidence type="ECO:0000256" key="7">
    <source>
        <dbReference type="ARBA" id="ARBA00023228"/>
    </source>
</evidence>
<sequence>MPSKCRRKASRVFEEDKLLSSRRTEGEELGKRQVFSPLARSQRKPHEPTVNVSPVTRGPHVFHPILSKPTTVTGKRSGVKSVEHSAAKMGCFGFLKMMMFLFNGIIFLAGAAVLGVGIWVKVDSGSILAFLGKIENAPAGLSHVLNVGYLLIAVGALLLVIGFLGCCGAVRESSCMLLLFFIIVMVVFIAEVAGAVVILVFRPLAEELLTKFGEVAAKNIHKDYGNNSDVTGLWNATMSSLHCCGFYNSSDFVGSPYYNQHHHQYPPQCCLPTVQLCNQTIVDSDPMVTGCFAKIKKLIEDNMAAIVGVALGIAALEICAMGVSMILYCRIKSRGD</sequence>
<dbReference type="Proteomes" id="UP000007635">
    <property type="component" value="Chromosome XI"/>
</dbReference>
<keyword evidence="4 9" id="KW-1133">Transmembrane helix</keyword>
<keyword evidence="6" id="KW-0325">Glycoprotein</keyword>
<evidence type="ECO:0000256" key="6">
    <source>
        <dbReference type="ARBA" id="ARBA00023180"/>
    </source>
</evidence>
<feature type="region of interest" description="Disordered" evidence="8">
    <location>
        <begin position="19"/>
        <end position="55"/>
    </location>
</feature>
<feature type="compositionally biased region" description="Basic and acidic residues" evidence="8">
    <location>
        <begin position="19"/>
        <end position="31"/>
    </location>
</feature>
<reference evidence="10" key="2">
    <citation type="submission" date="2025-08" db="UniProtKB">
        <authorList>
            <consortium name="Ensembl"/>
        </authorList>
    </citation>
    <scope>IDENTIFICATION</scope>
</reference>
<dbReference type="PANTHER" id="PTHR19282:SF216">
    <property type="entry name" value="TETRASPANIN-1"/>
    <property type="match status" value="1"/>
</dbReference>
<organism evidence="10 11">
    <name type="scientific">Gasterosteus aculeatus aculeatus</name>
    <name type="common">three-spined stickleback</name>
    <dbReference type="NCBI Taxonomy" id="481459"/>
    <lineage>
        <taxon>Eukaryota</taxon>
        <taxon>Metazoa</taxon>
        <taxon>Chordata</taxon>
        <taxon>Craniata</taxon>
        <taxon>Vertebrata</taxon>
        <taxon>Euteleostomi</taxon>
        <taxon>Actinopterygii</taxon>
        <taxon>Neopterygii</taxon>
        <taxon>Teleostei</taxon>
        <taxon>Neoteleostei</taxon>
        <taxon>Acanthomorphata</taxon>
        <taxon>Eupercaria</taxon>
        <taxon>Perciformes</taxon>
        <taxon>Cottioidei</taxon>
        <taxon>Gasterosteales</taxon>
        <taxon>Gasterosteidae</taxon>
        <taxon>Gasterosteus</taxon>
    </lineage>
</organism>
<feature type="transmembrane region" description="Helical" evidence="9">
    <location>
        <begin position="98"/>
        <end position="120"/>
    </location>
</feature>
<comment type="subcellular location">
    <subcellularLocation>
        <location evidence="1">Lysosome membrane</location>
        <topology evidence="1">Multi-pass membrane protein</topology>
    </subcellularLocation>
</comment>
<evidence type="ECO:0000256" key="1">
    <source>
        <dbReference type="ARBA" id="ARBA00004155"/>
    </source>
</evidence>
<dbReference type="InterPro" id="IPR018499">
    <property type="entry name" value="Tetraspanin/Peripherin"/>
</dbReference>
<comment type="similarity">
    <text evidence="2">Belongs to the tetraspanin (TM4SF) family.</text>
</comment>
<dbReference type="PRINTS" id="PR00259">
    <property type="entry name" value="TMFOUR"/>
</dbReference>
<feature type="transmembrane region" description="Helical" evidence="9">
    <location>
        <begin position="177"/>
        <end position="201"/>
    </location>
</feature>
<dbReference type="InterPro" id="IPR008952">
    <property type="entry name" value="Tetraspanin_EC2_sf"/>
</dbReference>
<evidence type="ECO:0000256" key="5">
    <source>
        <dbReference type="ARBA" id="ARBA00023136"/>
    </source>
</evidence>
<proteinExistence type="inferred from homology"/>
<reference evidence="10 11" key="1">
    <citation type="journal article" date="2021" name="G3 (Bethesda)">
        <title>Improved contiguity of the threespine stickleback genome using long-read sequencing.</title>
        <authorList>
            <person name="Nath S."/>
            <person name="Shaw D.E."/>
            <person name="White M.A."/>
        </authorList>
    </citation>
    <scope>NUCLEOTIDE SEQUENCE [LARGE SCALE GENOMIC DNA]</scope>
    <source>
        <strain evidence="10 11">Lake Benthic</strain>
    </source>
</reference>
<evidence type="ECO:0000256" key="3">
    <source>
        <dbReference type="ARBA" id="ARBA00022692"/>
    </source>
</evidence>
<reference evidence="10" key="3">
    <citation type="submission" date="2025-09" db="UniProtKB">
        <authorList>
            <consortium name="Ensembl"/>
        </authorList>
    </citation>
    <scope>IDENTIFICATION</scope>
</reference>
<dbReference type="Pfam" id="PF00335">
    <property type="entry name" value="Tetraspanin"/>
    <property type="match status" value="1"/>
</dbReference>
<feature type="transmembrane region" description="Helical" evidence="9">
    <location>
        <begin position="147"/>
        <end position="170"/>
    </location>
</feature>
<name>A0AAQ4RWX0_GASAC</name>
<dbReference type="PROSITE" id="PS00421">
    <property type="entry name" value="TM4_1"/>
    <property type="match status" value="1"/>
</dbReference>